<evidence type="ECO:0000256" key="1">
    <source>
        <dbReference type="SAM" id="MobiDB-lite"/>
    </source>
</evidence>
<keyword evidence="2" id="KW-0472">Membrane</keyword>
<dbReference type="Proteomes" id="UP000482960">
    <property type="component" value="Unassembled WGS sequence"/>
</dbReference>
<feature type="transmembrane region" description="Helical" evidence="2">
    <location>
        <begin position="32"/>
        <end position="53"/>
    </location>
</feature>
<protein>
    <recommendedName>
        <fullName evidence="5">Pilus assembly protein</fullName>
    </recommendedName>
</protein>
<keyword evidence="2" id="KW-1133">Transmembrane helix</keyword>
<keyword evidence="4" id="KW-1185">Reference proteome</keyword>
<reference evidence="3 4" key="1">
    <citation type="submission" date="2020-03" db="EMBL/GenBank/DDBJ databases">
        <title>Whole genome shotgun sequence of Phytohabitans rumicis NBRC 108638.</title>
        <authorList>
            <person name="Komaki H."/>
            <person name="Tamura T."/>
        </authorList>
    </citation>
    <scope>NUCLEOTIDE SEQUENCE [LARGE SCALE GENOMIC DNA]</scope>
    <source>
        <strain evidence="3 4">NBRC 108638</strain>
    </source>
</reference>
<dbReference type="AlphaFoldDB" id="A0A6V8LEQ4"/>
<comment type="caution">
    <text evidence="3">The sequence shown here is derived from an EMBL/GenBank/DDBJ whole genome shotgun (WGS) entry which is preliminary data.</text>
</comment>
<evidence type="ECO:0008006" key="5">
    <source>
        <dbReference type="Google" id="ProtNLM"/>
    </source>
</evidence>
<reference evidence="3 4" key="2">
    <citation type="submission" date="2020-03" db="EMBL/GenBank/DDBJ databases">
        <authorList>
            <person name="Ichikawa N."/>
            <person name="Kimura A."/>
            <person name="Kitahashi Y."/>
            <person name="Uohara A."/>
        </authorList>
    </citation>
    <scope>NUCLEOTIDE SEQUENCE [LARGE SCALE GENOMIC DNA]</scope>
    <source>
        <strain evidence="3 4">NBRC 108638</strain>
    </source>
</reference>
<keyword evidence="2" id="KW-0812">Transmembrane</keyword>
<dbReference type="EMBL" id="BLPG01000001">
    <property type="protein sequence ID" value="GFJ93301.1"/>
    <property type="molecule type" value="Genomic_DNA"/>
</dbReference>
<gene>
    <name evidence="3" type="ORF">Prum_069430</name>
</gene>
<feature type="region of interest" description="Disordered" evidence="1">
    <location>
        <begin position="1"/>
        <end position="24"/>
    </location>
</feature>
<sequence length="165" mass="16680">MSRGSNGSPRTPGRPHPAARTRGDRGAVAVEFAIGLPMLVLAGLLIAGSIVMARTNLDVNTAAAAAARAASQSRDAATARAAANDAAQSNLAGRCTTLSVQVDTSGFRRGGLVTVTVECIAAVRRLTGLGLPGTMAFTATAASPVDVFRGVPIHLVRPQPGGRNV</sequence>
<proteinExistence type="predicted"/>
<evidence type="ECO:0000256" key="2">
    <source>
        <dbReference type="SAM" id="Phobius"/>
    </source>
</evidence>
<organism evidence="3 4">
    <name type="scientific">Phytohabitans rumicis</name>
    <dbReference type="NCBI Taxonomy" id="1076125"/>
    <lineage>
        <taxon>Bacteria</taxon>
        <taxon>Bacillati</taxon>
        <taxon>Actinomycetota</taxon>
        <taxon>Actinomycetes</taxon>
        <taxon>Micromonosporales</taxon>
        <taxon>Micromonosporaceae</taxon>
    </lineage>
</organism>
<name>A0A6V8LEQ4_9ACTN</name>
<accession>A0A6V8LEQ4</accession>
<dbReference type="RefSeq" id="WP_173079960.1">
    <property type="nucleotide sequence ID" value="NZ_BAABJB010000055.1"/>
</dbReference>
<evidence type="ECO:0000313" key="3">
    <source>
        <dbReference type="EMBL" id="GFJ93301.1"/>
    </source>
</evidence>
<evidence type="ECO:0000313" key="4">
    <source>
        <dbReference type="Proteomes" id="UP000482960"/>
    </source>
</evidence>